<dbReference type="InterPro" id="IPR036291">
    <property type="entry name" value="NAD(P)-bd_dom_sf"/>
</dbReference>
<protein>
    <recommendedName>
        <fullName evidence="5">2-dehydro-3-deoxy-D-gluconate 5-dehydrogenase</fullName>
    </recommendedName>
</protein>
<accession>A0A8S0FP07</accession>
<evidence type="ECO:0000313" key="3">
    <source>
        <dbReference type="EMBL" id="BBU81599.1"/>
    </source>
</evidence>
<reference evidence="3 4" key="1">
    <citation type="submission" date="2020-01" db="EMBL/GenBank/DDBJ databases">
        <title>Dynamics of blaIMP-6 dissemination in carbapenem resistant Enterobacteriacea isolated from regional surveillance in Osaka, Japan.</title>
        <authorList>
            <person name="Abe R."/>
            <person name="Akeda Y."/>
            <person name="Sugawara Y."/>
            <person name="Yamamoto N."/>
            <person name="Tomono K."/>
            <person name="Takeuchi D."/>
            <person name="Kawahara R."/>
            <person name="Hamada S."/>
        </authorList>
    </citation>
    <scope>NUCLEOTIDE SEQUENCE [LARGE SCALE GENOMIC DNA]</scope>
    <source>
        <strain evidence="3 4">E300</strain>
    </source>
</reference>
<dbReference type="InterPro" id="IPR002347">
    <property type="entry name" value="SDR_fam"/>
</dbReference>
<dbReference type="SUPFAM" id="SSF51735">
    <property type="entry name" value="NAD(P)-binding Rossmann-fold domains"/>
    <property type="match status" value="1"/>
</dbReference>
<dbReference type="EMBL" id="AP022360">
    <property type="protein sequence ID" value="BBU81599.1"/>
    <property type="molecule type" value="Genomic_DNA"/>
</dbReference>
<organism evidence="3 4">
    <name type="scientific">Escherichia coli</name>
    <dbReference type="NCBI Taxonomy" id="562"/>
    <lineage>
        <taxon>Bacteria</taxon>
        <taxon>Pseudomonadati</taxon>
        <taxon>Pseudomonadota</taxon>
        <taxon>Gammaproteobacteria</taxon>
        <taxon>Enterobacterales</taxon>
        <taxon>Enterobacteriaceae</taxon>
        <taxon>Escherichia</taxon>
    </lineage>
</organism>
<evidence type="ECO:0000256" key="1">
    <source>
        <dbReference type="ARBA" id="ARBA00006484"/>
    </source>
</evidence>
<dbReference type="PANTHER" id="PTHR42760:SF5">
    <property type="entry name" value="2-DEHYDRO-3-DEOXY-D-GLUCONATE 5-DEHYDROGENASE"/>
    <property type="match status" value="1"/>
</dbReference>
<dbReference type="PANTHER" id="PTHR42760">
    <property type="entry name" value="SHORT-CHAIN DEHYDROGENASES/REDUCTASES FAMILY MEMBER"/>
    <property type="match status" value="1"/>
</dbReference>
<dbReference type="Gene3D" id="3.40.50.720">
    <property type="entry name" value="NAD(P)-binding Rossmann-like Domain"/>
    <property type="match status" value="1"/>
</dbReference>
<evidence type="ECO:0000256" key="2">
    <source>
        <dbReference type="ARBA" id="ARBA00023002"/>
    </source>
</evidence>
<evidence type="ECO:0000313" key="4">
    <source>
        <dbReference type="Proteomes" id="UP000467488"/>
    </source>
</evidence>
<gene>
    <name evidence="3" type="ORF">EIMP300_29990</name>
</gene>
<comment type="similarity">
    <text evidence="1">Belongs to the short-chain dehydrogenases/reductases (SDR) family.</text>
</comment>
<proteinExistence type="inferred from homology"/>
<name>A0A8S0FP07_ECOLX</name>
<dbReference type="AlphaFoldDB" id="A0A8S0FP07"/>
<dbReference type="Pfam" id="PF13561">
    <property type="entry name" value="adh_short_C2"/>
    <property type="match status" value="1"/>
</dbReference>
<sequence length="71" mass="7661">MNGIAPGYYATDITLATRSNPETNQRVLDHIPANRWGDTQDLMGAAVFLASPASNYVNGHLLVVDGGYLVR</sequence>
<dbReference type="Proteomes" id="UP000467488">
    <property type="component" value="Chromosome"/>
</dbReference>
<evidence type="ECO:0008006" key="5">
    <source>
        <dbReference type="Google" id="ProtNLM"/>
    </source>
</evidence>
<dbReference type="GO" id="GO:0016616">
    <property type="term" value="F:oxidoreductase activity, acting on the CH-OH group of donors, NAD or NADP as acceptor"/>
    <property type="evidence" value="ECO:0007669"/>
    <property type="project" value="TreeGrafter"/>
</dbReference>
<keyword evidence="2" id="KW-0560">Oxidoreductase</keyword>